<evidence type="ECO:0000256" key="1">
    <source>
        <dbReference type="SAM" id="Phobius"/>
    </source>
</evidence>
<reference evidence="3" key="1">
    <citation type="submission" date="2011-02" db="EMBL/GenBank/DDBJ databases">
        <title>Complete sequence of Methanobacterium sp. AL-21.</title>
        <authorList>
            <consortium name="US DOE Joint Genome Institute"/>
            <person name="Lucas S."/>
            <person name="Copeland A."/>
            <person name="Lapidus A."/>
            <person name="Cheng J.-F."/>
            <person name="Goodwin L."/>
            <person name="Pitluck S."/>
            <person name="Chertkov O."/>
            <person name="Detter J.C."/>
            <person name="Han C."/>
            <person name="Tapia R."/>
            <person name="Land M."/>
            <person name="Hauser L."/>
            <person name="Kyrpides N."/>
            <person name="Ivanova N."/>
            <person name="Mikhailova N."/>
            <person name="Pagani I."/>
            <person name="Cadillo-Quiroz H."/>
            <person name="Imachi H."/>
            <person name="Zinder S."/>
            <person name="Liu W."/>
            <person name="Woyke T."/>
        </authorList>
    </citation>
    <scope>NUCLEOTIDE SEQUENCE [LARGE SCALE GENOMIC DNA]</scope>
    <source>
        <strain evidence="3">AL-21</strain>
    </source>
</reference>
<keyword evidence="1" id="KW-0472">Membrane</keyword>
<evidence type="ECO:0000313" key="3">
    <source>
        <dbReference type="Proteomes" id="UP000007490"/>
    </source>
</evidence>
<reference evidence="2 3" key="2">
    <citation type="journal article" date="2014" name="Int. J. Syst. Evol. Microbiol.">
        <title>Methanobacterium paludis sp. nov. and a novel strain of Methanobacterium lacus isolated from northern peatlands.</title>
        <authorList>
            <person name="Cadillo-Quiroz H."/>
            <person name="Brauer S.L."/>
            <person name="Goodson N."/>
            <person name="Yavitt J.B."/>
            <person name="Zinder S.H."/>
        </authorList>
    </citation>
    <scope>NUCLEOTIDE SEQUENCE [LARGE SCALE GENOMIC DNA]</scope>
    <source>
        <strain evidence="2 3">AL-21</strain>
    </source>
</reference>
<organism evidence="2 3">
    <name type="scientific">Methanobacterium lacus (strain AL-21)</name>
    <dbReference type="NCBI Taxonomy" id="877455"/>
    <lineage>
        <taxon>Archaea</taxon>
        <taxon>Methanobacteriati</taxon>
        <taxon>Methanobacteriota</taxon>
        <taxon>Methanomada group</taxon>
        <taxon>Methanobacteria</taxon>
        <taxon>Methanobacteriales</taxon>
        <taxon>Methanobacteriaceae</taxon>
        <taxon>Methanobacterium</taxon>
    </lineage>
</organism>
<dbReference type="AlphaFoldDB" id="F0T906"/>
<dbReference type="KEGG" id="mel:Metbo_0376"/>
<gene>
    <name evidence="2" type="ordered locus">Metbo_0376</name>
</gene>
<dbReference type="STRING" id="877455.Metbo_0376"/>
<keyword evidence="1" id="KW-0812">Transmembrane</keyword>
<proteinExistence type="predicted"/>
<dbReference type="HOGENOM" id="CLU_3113065_0_0_2"/>
<accession>F0T906</accession>
<name>F0T906_METLA</name>
<keyword evidence="3" id="KW-1185">Reference proteome</keyword>
<feature type="transmembrane region" description="Helical" evidence="1">
    <location>
        <begin position="6"/>
        <end position="23"/>
    </location>
</feature>
<evidence type="ECO:0000313" key="2">
    <source>
        <dbReference type="EMBL" id="ADZ08628.1"/>
    </source>
</evidence>
<protein>
    <submittedName>
        <fullName evidence="2">Uncharacterized protein</fullName>
    </submittedName>
</protein>
<dbReference type="Proteomes" id="UP000007490">
    <property type="component" value="Chromosome"/>
</dbReference>
<keyword evidence="1" id="KW-1133">Transmembrane helix</keyword>
<dbReference type="EMBL" id="CP002551">
    <property type="protein sequence ID" value="ADZ08628.1"/>
    <property type="molecule type" value="Genomic_DNA"/>
</dbReference>
<sequence length="50" mass="6002">MINLKTILVGFGFFLAVLVYVIHKFRIKSANKKRTEKIKKRKKKKINQRK</sequence>